<evidence type="ECO:0000313" key="1">
    <source>
        <dbReference type="EMBL" id="CAG5068187.1"/>
    </source>
</evidence>
<name>A0ABN7R8W0_9BACT</name>
<keyword evidence="2" id="KW-1185">Reference proteome</keyword>
<protein>
    <submittedName>
        <fullName evidence="1">Uncharacterized protein</fullName>
    </submittedName>
</protein>
<accession>A0ABN7R8W0</accession>
<proteinExistence type="predicted"/>
<gene>
    <name evidence="1" type="ORF">DYBT9623_00916</name>
</gene>
<reference evidence="1 2" key="1">
    <citation type="submission" date="2021-04" db="EMBL/GenBank/DDBJ databases">
        <authorList>
            <person name="Rodrigo-Torres L."/>
            <person name="Arahal R. D."/>
            <person name="Lucena T."/>
        </authorList>
    </citation>
    <scope>NUCLEOTIDE SEQUENCE [LARGE SCALE GENOMIC DNA]</scope>
    <source>
        <strain evidence="1 2">CECT 9623</strain>
    </source>
</reference>
<dbReference type="EMBL" id="CAJRAU010000001">
    <property type="protein sequence ID" value="CAG5068187.1"/>
    <property type="molecule type" value="Genomic_DNA"/>
</dbReference>
<evidence type="ECO:0000313" key="2">
    <source>
        <dbReference type="Proteomes" id="UP000679725"/>
    </source>
</evidence>
<comment type="caution">
    <text evidence="1">The sequence shown here is derived from an EMBL/GenBank/DDBJ whole genome shotgun (WGS) entry which is preliminary data.</text>
</comment>
<dbReference type="Proteomes" id="UP000679725">
    <property type="component" value="Unassembled WGS sequence"/>
</dbReference>
<organism evidence="1 2">
    <name type="scientific">Dyadobacter linearis</name>
    <dbReference type="NCBI Taxonomy" id="2823330"/>
    <lineage>
        <taxon>Bacteria</taxon>
        <taxon>Pseudomonadati</taxon>
        <taxon>Bacteroidota</taxon>
        <taxon>Cytophagia</taxon>
        <taxon>Cytophagales</taxon>
        <taxon>Spirosomataceae</taxon>
        <taxon>Dyadobacter</taxon>
    </lineage>
</organism>
<sequence>MEIFKWLDNPDFVRSYAVNDFRQTEESFYLNIEARFFDGSVLYQYLPTS</sequence>